<dbReference type="PANTHER" id="PTHR38644">
    <property type="entry name" value="EXPRESSED PROTEIN"/>
    <property type="match status" value="1"/>
</dbReference>
<comment type="caution">
    <text evidence="3">The sequence shown here is derived from an EMBL/GenBank/DDBJ whole genome shotgun (WGS) entry which is preliminary data.</text>
</comment>
<evidence type="ECO:0000313" key="4">
    <source>
        <dbReference type="Proteomes" id="UP001310890"/>
    </source>
</evidence>
<evidence type="ECO:0000256" key="1">
    <source>
        <dbReference type="SAM" id="MobiDB-lite"/>
    </source>
</evidence>
<name>A0AAN7TP52_9PEZI</name>
<organism evidence="3 4">
    <name type="scientific">Meristemomyces frigidus</name>
    <dbReference type="NCBI Taxonomy" id="1508187"/>
    <lineage>
        <taxon>Eukaryota</taxon>
        <taxon>Fungi</taxon>
        <taxon>Dikarya</taxon>
        <taxon>Ascomycota</taxon>
        <taxon>Pezizomycotina</taxon>
        <taxon>Dothideomycetes</taxon>
        <taxon>Dothideomycetidae</taxon>
        <taxon>Mycosphaerellales</taxon>
        <taxon>Teratosphaeriaceae</taxon>
        <taxon>Meristemomyces</taxon>
    </lineage>
</organism>
<proteinExistence type="predicted"/>
<evidence type="ECO:0000313" key="3">
    <source>
        <dbReference type="EMBL" id="KAK5116181.1"/>
    </source>
</evidence>
<gene>
    <name evidence="3" type="ORF">LTR62_008507</name>
</gene>
<feature type="domain" description="Mmc1 C-terminal" evidence="2">
    <location>
        <begin position="407"/>
        <end position="647"/>
    </location>
</feature>
<feature type="region of interest" description="Disordered" evidence="1">
    <location>
        <begin position="39"/>
        <end position="92"/>
    </location>
</feature>
<accession>A0AAN7TP52</accession>
<dbReference type="Pfam" id="PF23868">
    <property type="entry name" value="Mmc1_C"/>
    <property type="match status" value="1"/>
</dbReference>
<evidence type="ECO:0000259" key="2">
    <source>
        <dbReference type="Pfam" id="PF23868"/>
    </source>
</evidence>
<dbReference type="Proteomes" id="UP001310890">
    <property type="component" value="Unassembled WGS sequence"/>
</dbReference>
<dbReference type="PANTHER" id="PTHR38644:SF1">
    <property type="entry name" value="EXPRESSED PROTEIN"/>
    <property type="match status" value="1"/>
</dbReference>
<dbReference type="InterPro" id="IPR056196">
    <property type="entry name" value="Mmc1_C"/>
</dbReference>
<protein>
    <recommendedName>
        <fullName evidence="2">Mmc1 C-terminal domain-containing protein</fullName>
    </recommendedName>
</protein>
<dbReference type="Pfam" id="PF23867">
    <property type="entry name" value="Mmc1_N"/>
    <property type="match status" value="1"/>
</dbReference>
<dbReference type="AlphaFoldDB" id="A0AAN7TP52"/>
<feature type="region of interest" description="Disordered" evidence="1">
    <location>
        <begin position="501"/>
        <end position="522"/>
    </location>
</feature>
<feature type="compositionally biased region" description="Polar residues" evidence="1">
    <location>
        <begin position="76"/>
        <end position="90"/>
    </location>
</feature>
<feature type="compositionally biased region" description="Polar residues" evidence="1">
    <location>
        <begin position="509"/>
        <end position="522"/>
    </location>
</feature>
<sequence>MSTALRTLRSTRSLATAARDAYLCPICLVKTSACLRPAVSQRSRRDVSNSQTTKIRRPAIPSQHTLTTARTRRHASNGSLASATAINAPSTVPPPFRELHQQLLALEAEASTYVSLSRLQLAIRSLESEIPVTRIAVLGLGVKGAQAARKLARVLLSDALADEEDWEHDILQSGKDGRSLLLRYGDRGDTVQHSRLLQTLSIPSPFLRRHHLEVLVTTLTTSGATDGISDAELEEALLVPSLVTPTSAGGRVGFVRYPVHKALVAAEGITGAVEYGRLPRFVDKAELIHSALSLPLRSSTGEKSAEETTTDNVVDVDLATHALGLFRTNKANGAQFSEEWQTSRLPHLSQWVAGSSEPDVVGLKPAVRNLLNSILLTGSAAVEHAETEQTTLNTSSTIPDTTRTRLDSLISHFAADWHRDLQTNLPAALDSRTWRRTAWFRLLWRIDDVSVSAADILRQSWLTEAEQTLAFLSGRIEETGLATSDDLRAVGAGAAQATEATKQAEDAVTSPQPLASQAATTPTTDARLEAETLQTITVTQKLKSQTGVNALFNPPWPQTIHLARQQILHSLVPALHLKAQTLVLTTLTTIAGSSALGAWIWVAFPSSGVQYAGAIAALGSVWSLRRLQKLWGKERDRFVITLKEDGRRVLADVEGGLRRLVRGGGRVVMREDDLREWARARGALQKCREVLERIK</sequence>
<reference evidence="3" key="1">
    <citation type="submission" date="2023-08" db="EMBL/GenBank/DDBJ databases">
        <title>Black Yeasts Isolated from many extreme environments.</title>
        <authorList>
            <person name="Coleine C."/>
            <person name="Stajich J.E."/>
            <person name="Selbmann L."/>
        </authorList>
    </citation>
    <scope>NUCLEOTIDE SEQUENCE</scope>
    <source>
        <strain evidence="3">CCFEE 5401</strain>
    </source>
</reference>
<dbReference type="EMBL" id="JAVRRL010000009">
    <property type="protein sequence ID" value="KAK5116181.1"/>
    <property type="molecule type" value="Genomic_DNA"/>
</dbReference>